<dbReference type="InterPro" id="IPR041243">
    <property type="entry name" value="STI1/HOP_DP"/>
</dbReference>
<accession>A0A3R7MDV4</accession>
<protein>
    <recommendedName>
        <fullName evidence="3">STI1 domain-containing protein</fullName>
    </recommendedName>
</protein>
<evidence type="ECO:0000259" key="3">
    <source>
        <dbReference type="SMART" id="SM00727"/>
    </source>
</evidence>
<dbReference type="Gene3D" id="1.10.260.100">
    <property type="match status" value="2"/>
</dbReference>
<feature type="compositionally biased region" description="Polar residues" evidence="2">
    <location>
        <begin position="29"/>
        <end position="40"/>
    </location>
</feature>
<dbReference type="STRING" id="6689.A0A3R7MDV4"/>
<feature type="compositionally biased region" description="Polar residues" evidence="2">
    <location>
        <begin position="83"/>
        <end position="92"/>
    </location>
</feature>
<dbReference type="EMBL" id="QCYY01001998">
    <property type="protein sequence ID" value="ROT73734.1"/>
    <property type="molecule type" value="Genomic_DNA"/>
</dbReference>
<comment type="caution">
    <text evidence="4">The sequence shown here is derived from an EMBL/GenBank/DDBJ whole genome shotgun (WGS) entry which is preliminary data.</text>
</comment>
<name>A0A3R7MDV4_PENVA</name>
<dbReference type="Proteomes" id="UP000283509">
    <property type="component" value="Unassembled WGS sequence"/>
</dbReference>
<gene>
    <name evidence="4" type="ORF">C7M84_007812</name>
</gene>
<dbReference type="Pfam" id="PF17830">
    <property type="entry name" value="STI1-HOP_DP"/>
    <property type="match status" value="1"/>
</dbReference>
<proteinExistence type="predicted"/>
<dbReference type="AlphaFoldDB" id="A0A3R7MDV4"/>
<reference evidence="4 5" key="1">
    <citation type="submission" date="2018-04" db="EMBL/GenBank/DDBJ databases">
        <authorList>
            <person name="Zhang X."/>
            <person name="Yuan J."/>
            <person name="Li F."/>
            <person name="Xiang J."/>
        </authorList>
    </citation>
    <scope>NUCLEOTIDE SEQUENCE [LARGE SCALE GENOMIC DNA]</scope>
    <source>
        <tissue evidence="4">Muscle</tissue>
    </source>
</reference>
<dbReference type="OrthoDB" id="71407at2759"/>
<dbReference type="InterPro" id="IPR006636">
    <property type="entry name" value="STI1_HS-bd"/>
</dbReference>
<feature type="region of interest" description="Disordered" evidence="2">
    <location>
        <begin position="29"/>
        <end position="98"/>
    </location>
</feature>
<reference evidence="4 5" key="2">
    <citation type="submission" date="2019-01" db="EMBL/GenBank/DDBJ databases">
        <title>The decoding of complex shrimp genome reveals the adaptation for benthos swimmer, frequently molting mechanism and breeding impact on genome.</title>
        <authorList>
            <person name="Sun Y."/>
            <person name="Gao Y."/>
            <person name="Yu Y."/>
        </authorList>
    </citation>
    <scope>NUCLEOTIDE SEQUENCE [LARGE SCALE GENOMIC DNA]</scope>
    <source>
        <tissue evidence="4">Muscle</tissue>
    </source>
</reference>
<feature type="domain" description="STI1" evidence="3">
    <location>
        <begin position="132"/>
        <end position="171"/>
    </location>
</feature>
<dbReference type="SMART" id="SM00727">
    <property type="entry name" value="STI1"/>
    <property type="match status" value="2"/>
</dbReference>
<evidence type="ECO:0000256" key="1">
    <source>
        <dbReference type="ARBA" id="ARBA00022737"/>
    </source>
</evidence>
<feature type="domain" description="STI1" evidence="3">
    <location>
        <begin position="204"/>
        <end position="256"/>
    </location>
</feature>
<sequence length="269" mass="29865">MATASSIMADEEVPPLEDVPEVLEKLKIASQTNKIKSTTSEAEKKNDAKHVTQAEKSSTGFGGMKKGFLFGGSAKPVKKKSAKTTPQSASSTETKEHVEDIPHIKATPAKSSLVLSEVQEAMKETREAKDFQESISKRLESNPKVSDVLSDPAWIPILDEFQRDPEAAMKKYKDDAEIRSTMLELCNVLGDTFLHMSRSNTSEEEKLAEKLMEDPKVKEALTDPLVMTMMAHMKNGANDKVQRCFQSANPEQRKHIQTLIDFGLFSFAM</sequence>
<organism evidence="4 5">
    <name type="scientific">Penaeus vannamei</name>
    <name type="common">Whiteleg shrimp</name>
    <name type="synonym">Litopenaeus vannamei</name>
    <dbReference type="NCBI Taxonomy" id="6689"/>
    <lineage>
        <taxon>Eukaryota</taxon>
        <taxon>Metazoa</taxon>
        <taxon>Ecdysozoa</taxon>
        <taxon>Arthropoda</taxon>
        <taxon>Crustacea</taxon>
        <taxon>Multicrustacea</taxon>
        <taxon>Malacostraca</taxon>
        <taxon>Eumalacostraca</taxon>
        <taxon>Eucarida</taxon>
        <taxon>Decapoda</taxon>
        <taxon>Dendrobranchiata</taxon>
        <taxon>Penaeoidea</taxon>
        <taxon>Penaeidae</taxon>
        <taxon>Penaeus</taxon>
    </lineage>
</organism>
<evidence type="ECO:0000313" key="5">
    <source>
        <dbReference type="Proteomes" id="UP000283509"/>
    </source>
</evidence>
<keyword evidence="1" id="KW-0677">Repeat</keyword>
<keyword evidence="5" id="KW-1185">Reference proteome</keyword>
<feature type="compositionally biased region" description="Basic and acidic residues" evidence="2">
    <location>
        <begin position="41"/>
        <end position="53"/>
    </location>
</feature>
<evidence type="ECO:0000313" key="4">
    <source>
        <dbReference type="EMBL" id="ROT73734.1"/>
    </source>
</evidence>
<evidence type="ECO:0000256" key="2">
    <source>
        <dbReference type="SAM" id="MobiDB-lite"/>
    </source>
</evidence>